<evidence type="ECO:0000313" key="3">
    <source>
        <dbReference type="Proteomes" id="UP000548326"/>
    </source>
</evidence>
<accession>A0A841J7Z0</accession>
<name>A0A841J7Z0_9SPHI</name>
<sequence>MKITRSLLGLMLLTICFNACKQKSDSPSMVALNDTIPSQDTISIDVAKQYVHNYAKYATADSVQDKAIKKKQPNTRCIWFSLKRLQMLINKVNKEGGDGVRFYLAAYDTTYKKNFPNTPDSLYWGHNTLLMVSTYRINAKIHQDYYFNGPAPDPKFNIGSILMVNPENRGELCPPPNPCTGATLLSVQ</sequence>
<evidence type="ECO:0000313" key="2">
    <source>
        <dbReference type="EMBL" id="MBB6127299.1"/>
    </source>
</evidence>
<feature type="chain" id="PRO_5032822673" evidence="1">
    <location>
        <begin position="22"/>
        <end position="188"/>
    </location>
</feature>
<proteinExistence type="predicted"/>
<reference evidence="2 3" key="1">
    <citation type="submission" date="2020-08" db="EMBL/GenBank/DDBJ databases">
        <title>Genomic Encyclopedia of Type Strains, Phase IV (KMG-V): Genome sequencing to study the core and pangenomes of soil and plant-associated prokaryotes.</title>
        <authorList>
            <person name="Whitman W."/>
        </authorList>
    </citation>
    <scope>NUCLEOTIDE SEQUENCE [LARGE SCALE GENOMIC DNA]</scope>
    <source>
        <strain evidence="2 3">MP601</strain>
    </source>
</reference>
<comment type="caution">
    <text evidence="2">The sequence shown here is derived from an EMBL/GenBank/DDBJ whole genome shotgun (WGS) entry which is preliminary data.</text>
</comment>
<protein>
    <submittedName>
        <fullName evidence="2">Uncharacterized protein</fullName>
    </submittedName>
</protein>
<dbReference type="Proteomes" id="UP000548326">
    <property type="component" value="Unassembled WGS sequence"/>
</dbReference>
<keyword evidence="1" id="KW-0732">Signal</keyword>
<gene>
    <name evidence="2" type="ORF">HDF22_001405</name>
</gene>
<evidence type="ECO:0000256" key="1">
    <source>
        <dbReference type="SAM" id="SignalP"/>
    </source>
</evidence>
<dbReference type="AlphaFoldDB" id="A0A841J7Z0"/>
<organism evidence="2 3">
    <name type="scientific">Mucilaginibacter lappiensis</name>
    <dbReference type="NCBI Taxonomy" id="354630"/>
    <lineage>
        <taxon>Bacteria</taxon>
        <taxon>Pseudomonadati</taxon>
        <taxon>Bacteroidota</taxon>
        <taxon>Sphingobacteriia</taxon>
        <taxon>Sphingobacteriales</taxon>
        <taxon>Sphingobacteriaceae</taxon>
        <taxon>Mucilaginibacter</taxon>
    </lineage>
</organism>
<feature type="signal peptide" evidence="1">
    <location>
        <begin position="1"/>
        <end position="21"/>
    </location>
</feature>
<dbReference type="EMBL" id="JACHCA010000003">
    <property type="protein sequence ID" value="MBB6127299.1"/>
    <property type="molecule type" value="Genomic_DNA"/>
</dbReference>
<dbReference type="RefSeq" id="WP_183586529.1">
    <property type="nucleotide sequence ID" value="NZ_JACHCA010000003.1"/>
</dbReference>